<dbReference type="Proteomes" id="UP000199370">
    <property type="component" value="Unassembled WGS sequence"/>
</dbReference>
<comment type="subcellular location">
    <subcellularLocation>
        <location evidence="1">Cell membrane</location>
        <topology evidence="1">Multi-pass membrane protein</topology>
    </subcellularLocation>
    <subcellularLocation>
        <location evidence="8">Membrane</location>
        <topology evidence="8">Multi-pass membrane protein</topology>
    </subcellularLocation>
</comment>
<dbReference type="InterPro" id="IPR045861">
    <property type="entry name" value="CorA_cytoplasmic_dom"/>
</dbReference>
<dbReference type="AlphaFoldDB" id="A0A1G9TPU3"/>
<dbReference type="PANTHER" id="PTHR46494:SF1">
    <property type="entry name" value="CORA FAMILY METAL ION TRANSPORTER (EUROFUNG)"/>
    <property type="match status" value="1"/>
</dbReference>
<feature type="transmembrane region" description="Helical" evidence="8">
    <location>
        <begin position="269"/>
        <end position="288"/>
    </location>
</feature>
<keyword evidence="9" id="KW-0175">Coiled coil</keyword>
<evidence type="ECO:0000256" key="7">
    <source>
        <dbReference type="ARBA" id="ARBA00023136"/>
    </source>
</evidence>
<dbReference type="GO" id="GO:0015087">
    <property type="term" value="F:cobalt ion transmembrane transporter activity"/>
    <property type="evidence" value="ECO:0007669"/>
    <property type="project" value="UniProtKB-UniRule"/>
</dbReference>
<dbReference type="GO" id="GO:0050897">
    <property type="term" value="F:cobalt ion binding"/>
    <property type="evidence" value="ECO:0007669"/>
    <property type="project" value="TreeGrafter"/>
</dbReference>
<evidence type="ECO:0000256" key="4">
    <source>
        <dbReference type="ARBA" id="ARBA00022475"/>
    </source>
</evidence>
<keyword evidence="3 8" id="KW-0813">Transport</keyword>
<evidence type="ECO:0000256" key="3">
    <source>
        <dbReference type="ARBA" id="ARBA00022448"/>
    </source>
</evidence>
<dbReference type="GO" id="GO:0005886">
    <property type="term" value="C:plasma membrane"/>
    <property type="evidence" value="ECO:0007669"/>
    <property type="project" value="UniProtKB-SubCell"/>
</dbReference>
<proteinExistence type="inferred from homology"/>
<keyword evidence="5 8" id="KW-0812">Transmembrane</keyword>
<feature type="transmembrane region" description="Helical" evidence="8">
    <location>
        <begin position="300"/>
        <end position="320"/>
    </location>
</feature>
<keyword evidence="6 8" id="KW-1133">Transmembrane helix</keyword>
<comment type="similarity">
    <text evidence="2 8">Belongs to the CorA metal ion transporter (MIT) (TC 1.A.35) family.</text>
</comment>
<dbReference type="NCBIfam" id="TIGR00383">
    <property type="entry name" value="corA"/>
    <property type="match status" value="1"/>
</dbReference>
<dbReference type="RefSeq" id="WP_089731570.1">
    <property type="nucleotide sequence ID" value="NZ_FNIA01000003.1"/>
</dbReference>
<evidence type="ECO:0000256" key="9">
    <source>
        <dbReference type="SAM" id="Coils"/>
    </source>
</evidence>
<dbReference type="InterPro" id="IPR002523">
    <property type="entry name" value="MgTranspt_CorA/ZnTranspt_ZntB"/>
</dbReference>
<dbReference type="FunFam" id="1.20.58.340:FF:000012">
    <property type="entry name" value="Magnesium transport protein CorA"/>
    <property type="match status" value="1"/>
</dbReference>
<dbReference type="InterPro" id="IPR004488">
    <property type="entry name" value="Mg/Co-transport_prot_CorA"/>
</dbReference>
<feature type="coiled-coil region" evidence="9">
    <location>
        <begin position="153"/>
        <end position="180"/>
    </location>
</feature>
<dbReference type="CDD" id="cd12828">
    <property type="entry name" value="TmCorA-like_1"/>
    <property type="match status" value="1"/>
</dbReference>
<evidence type="ECO:0000313" key="11">
    <source>
        <dbReference type="Proteomes" id="UP000199370"/>
    </source>
</evidence>
<dbReference type="Gene3D" id="1.20.58.340">
    <property type="entry name" value="Magnesium transport protein CorA, transmembrane region"/>
    <property type="match status" value="2"/>
</dbReference>
<keyword evidence="8" id="KW-0406">Ion transport</keyword>
<dbReference type="Pfam" id="PF01544">
    <property type="entry name" value="CorA"/>
    <property type="match status" value="1"/>
</dbReference>
<dbReference type="SUPFAM" id="SSF144083">
    <property type="entry name" value="Magnesium transport protein CorA, transmembrane region"/>
    <property type="match status" value="1"/>
</dbReference>
<evidence type="ECO:0000256" key="8">
    <source>
        <dbReference type="RuleBase" id="RU362010"/>
    </source>
</evidence>
<keyword evidence="7 8" id="KW-0472">Membrane</keyword>
<dbReference type="OrthoDB" id="28779at2157"/>
<dbReference type="EMBL" id="FNIA01000003">
    <property type="protein sequence ID" value="SDM49799.1"/>
    <property type="molecule type" value="Genomic_DNA"/>
</dbReference>
<sequence>MTVQAHVFQPEGIDEHDDLAAAKAAPGTTWTRVSDGTTDELEAVAETFGIHTLELDDVRNDVRNDVRPKVEQFDDHLFVLLKTATLREGETTFAEEIRTRSVGIFVGPDWLVTLSTQTIPAVGLVWDAVTRAEKRLLARGADFTAYRIVDAVVDGYFDVLDEIESDIEAVEEEVVGATGLDLLADINELRRDLLSVRRVLWPTRDAVGVLARGDLDFVDETTEKYYRDVYDHVVQLVELNETYRDLVTGARDIYLNSLSMSTNEVMKTLTVVATIVLPLTFVVGVYGMNFETMPELSWPYAYHAVMLGMAGIAGVMALYFRREGWL</sequence>
<name>A0A1G9TPU3_9EURY</name>
<evidence type="ECO:0000256" key="6">
    <source>
        <dbReference type="ARBA" id="ARBA00022989"/>
    </source>
</evidence>
<accession>A0A1G9TPU3</accession>
<keyword evidence="4 8" id="KW-1003">Cell membrane</keyword>
<gene>
    <name evidence="8" type="primary">corA</name>
    <name evidence="10" type="ORF">SAMN05192554_10357</name>
</gene>
<dbReference type="STRING" id="996166.SAMN05192554_10357"/>
<dbReference type="GO" id="GO:0000287">
    <property type="term" value="F:magnesium ion binding"/>
    <property type="evidence" value="ECO:0007669"/>
    <property type="project" value="TreeGrafter"/>
</dbReference>
<evidence type="ECO:0000256" key="1">
    <source>
        <dbReference type="ARBA" id="ARBA00004651"/>
    </source>
</evidence>
<comment type="function">
    <text evidence="8">Mediates influx of magnesium ions.</text>
</comment>
<evidence type="ECO:0000256" key="2">
    <source>
        <dbReference type="ARBA" id="ARBA00009765"/>
    </source>
</evidence>
<evidence type="ECO:0000256" key="5">
    <source>
        <dbReference type="ARBA" id="ARBA00022692"/>
    </source>
</evidence>
<keyword evidence="11" id="KW-1185">Reference proteome</keyword>
<dbReference type="Gene3D" id="3.30.460.20">
    <property type="entry name" value="CorA soluble domain-like"/>
    <property type="match status" value="1"/>
</dbReference>
<dbReference type="GO" id="GO:0015095">
    <property type="term" value="F:magnesium ion transmembrane transporter activity"/>
    <property type="evidence" value="ECO:0007669"/>
    <property type="project" value="UniProtKB-UniRule"/>
</dbReference>
<dbReference type="PANTHER" id="PTHR46494">
    <property type="entry name" value="CORA FAMILY METAL ION TRANSPORTER (EUROFUNG)"/>
    <property type="match status" value="1"/>
</dbReference>
<dbReference type="InterPro" id="IPR045863">
    <property type="entry name" value="CorA_TM1_TM2"/>
</dbReference>
<dbReference type="SUPFAM" id="SSF143865">
    <property type="entry name" value="CorA soluble domain-like"/>
    <property type="match status" value="1"/>
</dbReference>
<reference evidence="10 11" key="1">
    <citation type="submission" date="2016-10" db="EMBL/GenBank/DDBJ databases">
        <authorList>
            <person name="de Groot N.N."/>
        </authorList>
    </citation>
    <scope>NUCLEOTIDE SEQUENCE [LARGE SCALE GENOMIC DNA]</scope>
    <source>
        <strain evidence="11">EB21,IBRC-M 10013,KCTC 4048</strain>
    </source>
</reference>
<protein>
    <recommendedName>
        <fullName evidence="8">Magnesium transport protein CorA</fullName>
    </recommendedName>
</protein>
<evidence type="ECO:0000313" key="10">
    <source>
        <dbReference type="EMBL" id="SDM49799.1"/>
    </source>
</evidence>
<organism evidence="10 11">
    <name type="scientific">Haloarchaeobius iranensis</name>
    <dbReference type="NCBI Taxonomy" id="996166"/>
    <lineage>
        <taxon>Archaea</taxon>
        <taxon>Methanobacteriati</taxon>
        <taxon>Methanobacteriota</taxon>
        <taxon>Stenosarchaea group</taxon>
        <taxon>Halobacteria</taxon>
        <taxon>Halobacteriales</taxon>
        <taxon>Halorubellaceae</taxon>
        <taxon>Haloarchaeobius</taxon>
    </lineage>
</organism>
<keyword evidence="8" id="KW-0460">Magnesium</keyword>